<dbReference type="EMBL" id="FPBD01000002">
    <property type="protein sequence ID" value="SFT67015.1"/>
    <property type="molecule type" value="Genomic_DNA"/>
</dbReference>
<protein>
    <recommendedName>
        <fullName evidence="3">DNA primase/helicase</fullName>
    </recommendedName>
</protein>
<organism evidence="1 2">
    <name type="scientific">Pseudovibrio denitrificans</name>
    <dbReference type="NCBI Taxonomy" id="258256"/>
    <lineage>
        <taxon>Bacteria</taxon>
        <taxon>Pseudomonadati</taxon>
        <taxon>Pseudomonadota</taxon>
        <taxon>Alphaproteobacteria</taxon>
        <taxon>Hyphomicrobiales</taxon>
        <taxon>Stappiaceae</taxon>
        <taxon>Pseudovibrio</taxon>
    </lineage>
</organism>
<evidence type="ECO:0000313" key="2">
    <source>
        <dbReference type="Proteomes" id="UP000183371"/>
    </source>
</evidence>
<evidence type="ECO:0008006" key="3">
    <source>
        <dbReference type="Google" id="ProtNLM"/>
    </source>
</evidence>
<dbReference type="AlphaFoldDB" id="A0A1I6ZWK1"/>
<evidence type="ECO:0000313" key="1">
    <source>
        <dbReference type="EMBL" id="SFT67015.1"/>
    </source>
</evidence>
<keyword evidence="2" id="KW-1185">Reference proteome</keyword>
<accession>A0A1I6ZWK1</accession>
<reference evidence="2" key="1">
    <citation type="submission" date="2016-10" db="EMBL/GenBank/DDBJ databases">
        <authorList>
            <person name="Varghese N."/>
            <person name="Submissions S."/>
        </authorList>
    </citation>
    <scope>NUCLEOTIDE SEQUENCE [LARGE SCALE GENOMIC DNA]</scope>
    <source>
        <strain evidence="2">DSM 17465</strain>
    </source>
</reference>
<dbReference type="Proteomes" id="UP000183371">
    <property type="component" value="Unassembled WGS sequence"/>
</dbReference>
<gene>
    <name evidence="1" type="ORF">SAMN05444141_102661</name>
</gene>
<sequence>MTVQGEQQIRALVGSAARKIATQLDQPQEVIDPLPGEPRGDVKPGEWVPDANGLPPDCPVQVLGMDGDVLFLIDAIGQLAAATPSQFGQSFIQRLFGDRQNYLYWAWPRFDKHAAVDNWRAEKVRECLYSAGAKKGVWNSVEKVRGLGAWTDKEGGLILHLGDVLLMDGKLRRTGEIKGHFYPRRPASPRPHDGDVEGIHNPAPMLYQILQTWNWQRPSIDPYLFLGWIGAGFLGGALPWRPSMFLIGDKAVGKSTLQGIVQTVFGSALVSTPDTTPAGIYQRIGADALPIAVDELEAEADNRKVMGVVKLARLAASGGLMLRGGSDHAGVAFQARSTFLFSAINPPPLPPQDLSRLAVISIGKLDPQKVSQAPTILDPEKIGPKLLRRLVNGWPQFSKLYEEYRTALREGGHDSRGQDTYGTFLTCAHLMLGDDWLEENDYPMENLSDWGQRLAPTLLPEHENAKENWRACLEHLLSSRVDAWRNGLRHNIGGLLEDLQSGVLGFDIARTQLAQVDLGIIQKDKILPGYCLAIPNSGPALSQLFKDTAWGGQGGLGVWQSALRQGPGSIVCHDKNFNKVKIGGFSKRCTLIVLDEFQRLTEES</sequence>
<name>A0A1I6ZWK1_9HYPH</name>
<dbReference type="RefSeq" id="WP_083416720.1">
    <property type="nucleotide sequence ID" value="NZ_FPBD01000002.1"/>
</dbReference>
<proteinExistence type="predicted"/>